<organism evidence="20">
    <name type="scientific">Pselaphinae sp. 1 EF-2015</name>
    <dbReference type="NCBI Taxonomy" id="1756853"/>
    <lineage>
        <taxon>Eukaryota</taxon>
        <taxon>Metazoa</taxon>
        <taxon>Ecdysozoa</taxon>
        <taxon>Arthropoda</taxon>
        <taxon>Hexapoda</taxon>
        <taxon>Insecta</taxon>
        <taxon>Pterygota</taxon>
        <taxon>Neoptera</taxon>
        <taxon>Endopterygota</taxon>
        <taxon>Coleoptera</taxon>
        <taxon>Polyphaga</taxon>
        <taxon>Staphyliniformia</taxon>
        <taxon>Staphylinidae</taxon>
        <taxon>Omaliinae group</taxon>
        <taxon>Pselaphinae</taxon>
    </lineage>
</organism>
<keyword evidence="6" id="KW-0813">Transport</keyword>
<sequence>MFINLLFLSTLISISSNSWMGMWFGLEINLLSIIPLMNNIKNSYSSESSIKYFIIQALASSIILMSLIFFIKYNNSYFFNYNNLIIMIFNSSLMMKMGSAPFHFWMPEIMEGLNWILCFIMFTWQKIIPIIMLNYFFMSYNFIIIIIIFNLLISGIMGINQISLRKILTYSSINNISWMLSSIMFFQTIWIYYLLIYSMILMNLIYFFNKFKIFYLKQLYNFMSKSININFFILMNFFSLSGIPPFIGFFPKWLVIQVLIFNKMIFLSMFLILMTLITMYFYTQLMMSTLNFNIYELNFIKYKLNMNSIFYLNFINLMSLIFCTMIINMN</sequence>
<feature type="transmembrane region" description="Helical" evidence="18">
    <location>
        <begin position="229"/>
        <end position="247"/>
    </location>
</feature>
<keyword evidence="7 18" id="KW-0679">Respiratory chain</keyword>
<dbReference type="GO" id="GO:0008137">
    <property type="term" value="F:NADH dehydrogenase (ubiquinone) activity"/>
    <property type="evidence" value="ECO:0007669"/>
    <property type="project" value="UniProtKB-EC"/>
</dbReference>
<dbReference type="GO" id="GO:0006120">
    <property type="term" value="P:mitochondrial electron transport, NADH to ubiquinone"/>
    <property type="evidence" value="ECO:0007669"/>
    <property type="project" value="InterPro"/>
</dbReference>
<dbReference type="PANTHER" id="PTHR46552:SF1">
    <property type="entry name" value="NADH-UBIQUINONE OXIDOREDUCTASE CHAIN 2"/>
    <property type="match status" value="1"/>
</dbReference>
<feature type="transmembrane region" description="Helical" evidence="18">
    <location>
        <begin position="309"/>
        <end position="327"/>
    </location>
</feature>
<comment type="function">
    <text evidence="18">Core subunit of the mitochondrial membrane respiratory chain NADH dehydrogenase (Complex I) which catalyzes electron transfer from NADH through the respiratory chain, using ubiquinone as an electron acceptor. Essential for the catalytic activity and assembly of complex I.</text>
</comment>
<evidence type="ECO:0000313" key="20">
    <source>
        <dbReference type="EMBL" id="ALO71008.1"/>
    </source>
</evidence>
<dbReference type="PRINTS" id="PR01436">
    <property type="entry name" value="NADHDHGNASE2"/>
</dbReference>
<dbReference type="InterPro" id="IPR003917">
    <property type="entry name" value="NADH_UbQ_OxRdtase_chain2"/>
</dbReference>
<comment type="subcellular location">
    <subcellularLocation>
        <location evidence="2 18">Mitochondrion inner membrane</location>
        <topology evidence="2 18">Multi-pass membrane protein</topology>
    </subcellularLocation>
</comment>
<name>A0A0S2M8H9_9COLE</name>
<feature type="transmembrane region" description="Helical" evidence="18">
    <location>
        <begin position="77"/>
        <end position="95"/>
    </location>
</feature>
<keyword evidence="12 18" id="KW-1133">Transmembrane helix</keyword>
<dbReference type="InterPro" id="IPR001750">
    <property type="entry name" value="ND/Mrp_TM"/>
</dbReference>
<evidence type="ECO:0000256" key="13">
    <source>
        <dbReference type="ARBA" id="ARBA00023027"/>
    </source>
</evidence>
<evidence type="ECO:0000256" key="17">
    <source>
        <dbReference type="ARBA" id="ARBA00049551"/>
    </source>
</evidence>
<keyword evidence="11 18" id="KW-0249">Electron transport</keyword>
<gene>
    <name evidence="20" type="primary">nad2</name>
</gene>
<dbReference type="Pfam" id="PF00361">
    <property type="entry name" value="Proton_antipo_M"/>
    <property type="match status" value="1"/>
</dbReference>
<evidence type="ECO:0000256" key="6">
    <source>
        <dbReference type="ARBA" id="ARBA00022448"/>
    </source>
</evidence>
<comment type="catalytic activity">
    <reaction evidence="17 18">
        <text>a ubiquinone + NADH + 5 H(+)(in) = a ubiquinol + NAD(+) + 4 H(+)(out)</text>
        <dbReference type="Rhea" id="RHEA:29091"/>
        <dbReference type="Rhea" id="RHEA-COMP:9565"/>
        <dbReference type="Rhea" id="RHEA-COMP:9566"/>
        <dbReference type="ChEBI" id="CHEBI:15378"/>
        <dbReference type="ChEBI" id="CHEBI:16389"/>
        <dbReference type="ChEBI" id="CHEBI:17976"/>
        <dbReference type="ChEBI" id="CHEBI:57540"/>
        <dbReference type="ChEBI" id="CHEBI:57945"/>
        <dbReference type="EC" id="7.1.1.2"/>
    </reaction>
</comment>
<geneLocation type="mitochondrion" evidence="20"/>
<keyword evidence="13 18" id="KW-0520">NAD</keyword>
<comment type="similarity">
    <text evidence="3 18">Belongs to the complex I subunit 2 family.</text>
</comment>
<evidence type="ECO:0000256" key="8">
    <source>
        <dbReference type="ARBA" id="ARBA00022692"/>
    </source>
</evidence>
<reference evidence="20" key="1">
    <citation type="submission" date="2015-09" db="EMBL/GenBank/DDBJ databases">
        <title>Staphyliniformia phylogenetics from de novo mitogenomic assemblies.</title>
        <authorList>
            <person name="Favreau E.A."/>
            <person name="Linard B."/>
            <person name="Vogler A.P."/>
        </authorList>
    </citation>
    <scope>NUCLEOTIDE SEQUENCE</scope>
</reference>
<dbReference type="AlphaFoldDB" id="A0A0S2M8H9"/>
<evidence type="ECO:0000256" key="4">
    <source>
        <dbReference type="ARBA" id="ARBA00012944"/>
    </source>
</evidence>
<feature type="transmembrane region" description="Helical" evidence="18">
    <location>
        <begin position="115"/>
        <end position="136"/>
    </location>
</feature>
<keyword evidence="9 18" id="KW-0999">Mitochondrion inner membrane</keyword>
<protein>
    <recommendedName>
        <fullName evidence="5 18">NADH-ubiquinone oxidoreductase chain 2</fullName>
        <ecNumber evidence="4 18">7.1.1.2</ecNumber>
    </recommendedName>
</protein>
<evidence type="ECO:0000256" key="15">
    <source>
        <dbReference type="ARBA" id="ARBA00023128"/>
    </source>
</evidence>
<evidence type="ECO:0000256" key="3">
    <source>
        <dbReference type="ARBA" id="ARBA00007012"/>
    </source>
</evidence>
<evidence type="ECO:0000256" key="16">
    <source>
        <dbReference type="ARBA" id="ARBA00023136"/>
    </source>
</evidence>
<dbReference type="PANTHER" id="PTHR46552">
    <property type="entry name" value="NADH-UBIQUINONE OXIDOREDUCTASE CHAIN 2"/>
    <property type="match status" value="1"/>
</dbReference>
<evidence type="ECO:0000256" key="11">
    <source>
        <dbReference type="ARBA" id="ARBA00022982"/>
    </source>
</evidence>
<evidence type="ECO:0000256" key="18">
    <source>
        <dbReference type="RuleBase" id="RU003403"/>
    </source>
</evidence>
<evidence type="ECO:0000256" key="2">
    <source>
        <dbReference type="ARBA" id="ARBA00004448"/>
    </source>
</evidence>
<dbReference type="EMBL" id="KT780683">
    <property type="protein sequence ID" value="ALO71008.1"/>
    <property type="molecule type" value="Genomic_DNA"/>
</dbReference>
<keyword evidence="14 18" id="KW-0830">Ubiquinone</keyword>
<proteinExistence type="inferred from homology"/>
<feature type="transmembrane region" description="Helical" evidence="18">
    <location>
        <begin position="253"/>
        <end position="282"/>
    </location>
</feature>
<evidence type="ECO:0000256" key="1">
    <source>
        <dbReference type="ARBA" id="ARBA00003257"/>
    </source>
</evidence>
<dbReference type="InterPro" id="IPR050175">
    <property type="entry name" value="Complex_I_Subunit_2"/>
</dbReference>
<evidence type="ECO:0000256" key="12">
    <source>
        <dbReference type="ARBA" id="ARBA00022989"/>
    </source>
</evidence>
<feature type="transmembrane region" description="Helical" evidence="18">
    <location>
        <begin position="52"/>
        <end position="71"/>
    </location>
</feature>
<keyword evidence="16 18" id="KW-0472">Membrane</keyword>
<feature type="domain" description="NADH:quinone oxidoreductase/Mrp antiporter transmembrane" evidence="19">
    <location>
        <begin position="16"/>
        <end position="278"/>
    </location>
</feature>
<evidence type="ECO:0000256" key="14">
    <source>
        <dbReference type="ARBA" id="ARBA00023075"/>
    </source>
</evidence>
<evidence type="ECO:0000256" key="5">
    <source>
        <dbReference type="ARBA" id="ARBA00021008"/>
    </source>
</evidence>
<dbReference type="EC" id="7.1.1.2" evidence="4 18"/>
<feature type="transmembrane region" description="Helical" evidence="18">
    <location>
        <begin position="190"/>
        <end position="208"/>
    </location>
</feature>
<feature type="transmembrane region" description="Helical" evidence="18">
    <location>
        <begin position="142"/>
        <end position="160"/>
    </location>
</feature>
<keyword evidence="15 18" id="KW-0496">Mitochondrion</keyword>
<evidence type="ECO:0000256" key="7">
    <source>
        <dbReference type="ARBA" id="ARBA00022660"/>
    </source>
</evidence>
<keyword evidence="10 18" id="KW-1278">Translocase</keyword>
<keyword evidence="8 18" id="KW-0812">Transmembrane</keyword>
<comment type="function">
    <text evidence="1">Core subunit of the mitochondrial membrane respiratory chain NADH dehydrogenase (Complex I) that is believed to belong to the minimal assembly required for catalysis. Complex I functions in the transfer of electrons from NADH to the respiratory chain. The immediate electron acceptor for the enzyme is believed to be ubiquinone.</text>
</comment>
<accession>A0A0S2M8H9</accession>
<dbReference type="GO" id="GO:0005743">
    <property type="term" value="C:mitochondrial inner membrane"/>
    <property type="evidence" value="ECO:0007669"/>
    <property type="project" value="UniProtKB-SubCell"/>
</dbReference>
<evidence type="ECO:0000259" key="19">
    <source>
        <dbReference type="Pfam" id="PF00361"/>
    </source>
</evidence>
<evidence type="ECO:0000256" key="9">
    <source>
        <dbReference type="ARBA" id="ARBA00022792"/>
    </source>
</evidence>
<evidence type="ECO:0000256" key="10">
    <source>
        <dbReference type="ARBA" id="ARBA00022967"/>
    </source>
</evidence>